<dbReference type="OrthoDB" id="539213at2759"/>
<dbReference type="InParanoid" id="A0A409VMI3"/>
<keyword evidence="2" id="KW-1185">Reference proteome</keyword>
<comment type="caution">
    <text evidence="1">The sequence shown here is derived from an EMBL/GenBank/DDBJ whole genome shotgun (WGS) entry which is preliminary data.</text>
</comment>
<sequence length="252" mass="29115">MFFQAIGIYSLPVELLYELELYALSESLPIASRHFNDVYKQASPFFHARYILGRVLGNHEAVLSEIYTKALRYPICTQKVLEAIRTLVQDLQPSKSALQLPRRLFKSLTPPVSGWTKDDYPIPLLRYLYHTSDIPTVNTNANEGYALTRAVHAKFKPLVEFLLAHHASPRSRDCLAVKVAIRQKNLEMVKLLVERQESKKKKGKRRKIEDRLSLDSDMLKIAVMANAHDIVEYLYREKKILPDMLTLKKMTF</sequence>
<dbReference type="SUPFAM" id="SSF48403">
    <property type="entry name" value="Ankyrin repeat"/>
    <property type="match status" value="1"/>
</dbReference>
<proteinExistence type="predicted"/>
<reference evidence="1 2" key="1">
    <citation type="journal article" date="2018" name="Evol. Lett.">
        <title>Horizontal gene cluster transfer increased hallucinogenic mushroom diversity.</title>
        <authorList>
            <person name="Reynolds H.T."/>
            <person name="Vijayakumar V."/>
            <person name="Gluck-Thaler E."/>
            <person name="Korotkin H.B."/>
            <person name="Matheny P.B."/>
            <person name="Slot J.C."/>
        </authorList>
    </citation>
    <scope>NUCLEOTIDE SEQUENCE [LARGE SCALE GENOMIC DNA]</scope>
    <source>
        <strain evidence="1 2">2631</strain>
    </source>
</reference>
<gene>
    <name evidence="1" type="ORF">CVT25_006012</name>
</gene>
<dbReference type="STRING" id="93625.A0A409VMI3"/>
<accession>A0A409VMI3</accession>
<name>A0A409VMI3_PSICY</name>
<dbReference type="EMBL" id="NHYD01003973">
    <property type="protein sequence ID" value="PPQ67471.1"/>
    <property type="molecule type" value="Genomic_DNA"/>
</dbReference>
<dbReference type="AlphaFoldDB" id="A0A409VMI3"/>
<dbReference type="Gene3D" id="1.25.40.20">
    <property type="entry name" value="Ankyrin repeat-containing domain"/>
    <property type="match status" value="1"/>
</dbReference>
<organism evidence="1 2">
    <name type="scientific">Psilocybe cyanescens</name>
    <dbReference type="NCBI Taxonomy" id="93625"/>
    <lineage>
        <taxon>Eukaryota</taxon>
        <taxon>Fungi</taxon>
        <taxon>Dikarya</taxon>
        <taxon>Basidiomycota</taxon>
        <taxon>Agaricomycotina</taxon>
        <taxon>Agaricomycetes</taxon>
        <taxon>Agaricomycetidae</taxon>
        <taxon>Agaricales</taxon>
        <taxon>Agaricineae</taxon>
        <taxon>Strophariaceae</taxon>
        <taxon>Psilocybe</taxon>
    </lineage>
</organism>
<evidence type="ECO:0000313" key="1">
    <source>
        <dbReference type="EMBL" id="PPQ67471.1"/>
    </source>
</evidence>
<dbReference type="Proteomes" id="UP000283269">
    <property type="component" value="Unassembled WGS sequence"/>
</dbReference>
<protein>
    <submittedName>
        <fullName evidence="1">Uncharacterized protein</fullName>
    </submittedName>
</protein>
<dbReference type="InterPro" id="IPR036770">
    <property type="entry name" value="Ankyrin_rpt-contain_sf"/>
</dbReference>
<evidence type="ECO:0000313" key="2">
    <source>
        <dbReference type="Proteomes" id="UP000283269"/>
    </source>
</evidence>